<dbReference type="Gene3D" id="1.20.120.730">
    <property type="entry name" value="Sec23/Sec24 helical domain"/>
    <property type="match status" value="1"/>
</dbReference>
<dbReference type="GeneID" id="14908872"/>
<dbReference type="InterPro" id="IPR036180">
    <property type="entry name" value="Gelsolin-like_dom_sf"/>
</dbReference>
<dbReference type="SUPFAM" id="SSF82754">
    <property type="entry name" value="C-terminal, gelsolin-like domain of Sec23/24"/>
    <property type="match status" value="1"/>
</dbReference>
<dbReference type="SUPFAM" id="SSF81995">
    <property type="entry name" value="beta-sandwich domain of Sec23/24"/>
    <property type="match status" value="1"/>
</dbReference>
<dbReference type="FunFam" id="3.40.50.410:FF:000043">
    <property type="entry name" value="Protein transport protein SEC23"/>
    <property type="match status" value="1"/>
</dbReference>
<dbReference type="PANTHER" id="PTHR11141">
    <property type="entry name" value="PROTEIN TRANSPORT PROTEIN SEC23"/>
    <property type="match status" value="1"/>
</dbReference>
<evidence type="ECO:0000313" key="6">
    <source>
        <dbReference type="Proteomes" id="UP000008983"/>
    </source>
</evidence>
<dbReference type="InterPro" id="IPR037364">
    <property type="entry name" value="Sec23"/>
</dbReference>
<dbReference type="InterPro" id="IPR006896">
    <property type="entry name" value="Sec23/24_trunk_dom"/>
</dbReference>
<name>G0QPZ9_ICHMU</name>
<keyword evidence="1" id="KW-0479">Metal-binding</keyword>
<protein>
    <recommendedName>
        <fullName evidence="1">Protein transport protein SEC23</fullName>
    </recommendedName>
</protein>
<keyword evidence="6" id="KW-1185">Reference proteome</keyword>
<evidence type="ECO:0000259" key="3">
    <source>
        <dbReference type="Pfam" id="PF04815"/>
    </source>
</evidence>
<dbReference type="eggNOG" id="KOG1986">
    <property type="taxonomic scope" value="Eukaryota"/>
</dbReference>
<feature type="domain" description="Sec23/Sec24 beta-sandwich" evidence="4">
    <location>
        <begin position="290"/>
        <end position="389"/>
    </location>
</feature>
<reference evidence="5 6" key="1">
    <citation type="submission" date="2011-07" db="EMBL/GenBank/DDBJ databases">
        <authorList>
            <person name="Coyne R."/>
            <person name="Brami D."/>
            <person name="Johnson J."/>
            <person name="Hostetler J."/>
            <person name="Hannick L."/>
            <person name="Clark T."/>
            <person name="Cassidy-Hanley D."/>
            <person name="Inman J."/>
        </authorList>
    </citation>
    <scope>NUCLEOTIDE SEQUENCE [LARGE SCALE GENOMIC DNA]</scope>
    <source>
        <strain evidence="5 6">G5</strain>
    </source>
</reference>
<evidence type="ECO:0000259" key="2">
    <source>
        <dbReference type="Pfam" id="PF04811"/>
    </source>
</evidence>
<evidence type="ECO:0000259" key="4">
    <source>
        <dbReference type="Pfam" id="PF08033"/>
    </source>
</evidence>
<evidence type="ECO:0000256" key="1">
    <source>
        <dbReference type="RuleBase" id="RU365030"/>
    </source>
</evidence>
<keyword evidence="1" id="KW-0931">ER-Golgi transport</keyword>
<organism evidence="5 6">
    <name type="scientific">Ichthyophthirius multifiliis</name>
    <name type="common">White spot disease agent</name>
    <name type="synonym">Ich</name>
    <dbReference type="NCBI Taxonomy" id="5932"/>
    <lineage>
        <taxon>Eukaryota</taxon>
        <taxon>Sar</taxon>
        <taxon>Alveolata</taxon>
        <taxon>Ciliophora</taxon>
        <taxon>Intramacronucleata</taxon>
        <taxon>Oligohymenophorea</taxon>
        <taxon>Hymenostomatida</taxon>
        <taxon>Ophryoglenina</taxon>
        <taxon>Ichthyophthirius</taxon>
    </lineage>
</organism>
<dbReference type="Gene3D" id="3.40.20.10">
    <property type="entry name" value="Severin"/>
    <property type="match status" value="1"/>
</dbReference>
<dbReference type="InterPro" id="IPR036465">
    <property type="entry name" value="vWFA_dom_sf"/>
</dbReference>
<feature type="domain" description="Sec23/Sec24 trunk" evidence="2">
    <location>
        <begin position="17"/>
        <end position="277"/>
    </location>
</feature>
<dbReference type="GO" id="GO:0030127">
    <property type="term" value="C:COPII vesicle coat"/>
    <property type="evidence" value="ECO:0007669"/>
    <property type="project" value="InterPro"/>
</dbReference>
<dbReference type="GO" id="GO:0006886">
    <property type="term" value="P:intracellular protein transport"/>
    <property type="evidence" value="ECO:0007669"/>
    <property type="project" value="InterPro"/>
</dbReference>
<dbReference type="GO" id="GO:0005096">
    <property type="term" value="F:GTPase activator activity"/>
    <property type="evidence" value="ECO:0007669"/>
    <property type="project" value="TreeGrafter"/>
</dbReference>
<accession>G0QPZ9</accession>
<dbReference type="RefSeq" id="XP_004036692.1">
    <property type="nucleotide sequence ID" value="XM_004036644.1"/>
</dbReference>
<gene>
    <name evidence="5" type="ORF">IMG5_073390</name>
</gene>
<feature type="domain" description="Sec23/Sec24 helical" evidence="3">
    <location>
        <begin position="403"/>
        <end position="501"/>
    </location>
</feature>
<dbReference type="Gene3D" id="3.40.50.410">
    <property type="entry name" value="von Willebrand factor, type A domain"/>
    <property type="match status" value="1"/>
</dbReference>
<comment type="function">
    <text evidence="1">Component of the coat protein complex II (COPII) which promotes the formation of transport vesicles from the endoplasmic reticulum (ER). The coat has two main functions, the physical deformation of the endoplasmic reticulum membrane into vesicles and the selection of cargo molecules.</text>
</comment>
<comment type="similarity">
    <text evidence="1">Belongs to the SEC23/SEC24 family. SEC23 subfamily.</text>
</comment>
<keyword evidence="1" id="KW-0256">Endoplasmic reticulum</keyword>
<dbReference type="OMA" id="FPPHYAE"/>
<dbReference type="Proteomes" id="UP000008983">
    <property type="component" value="Unassembled WGS sequence"/>
</dbReference>
<dbReference type="InterPro" id="IPR029006">
    <property type="entry name" value="ADF-H/Gelsolin-like_dom_sf"/>
</dbReference>
<keyword evidence="1" id="KW-0963">Cytoplasm</keyword>
<dbReference type="STRING" id="857967.G0QPZ9"/>
<dbReference type="AlphaFoldDB" id="G0QPZ9"/>
<evidence type="ECO:0000313" key="5">
    <source>
        <dbReference type="EMBL" id="EGR32706.1"/>
    </source>
</evidence>
<comment type="subcellular location">
    <subcellularLocation>
        <location evidence="1">Cytoplasmic vesicle</location>
        <location evidence="1">COPII-coated vesicle membrane</location>
        <topology evidence="1">Peripheral membrane protein</topology>
        <orientation evidence="1">Cytoplasmic side</orientation>
    </subcellularLocation>
    <subcellularLocation>
        <location evidence="1">Endoplasmic reticulum membrane</location>
        <topology evidence="1">Peripheral membrane protein</topology>
        <orientation evidence="1">Cytoplasmic side</orientation>
    </subcellularLocation>
</comment>
<keyword evidence="1" id="KW-0472">Membrane</keyword>
<dbReference type="SUPFAM" id="SSF81811">
    <property type="entry name" value="Helical domain of Sec23/24"/>
    <property type="match status" value="1"/>
</dbReference>
<dbReference type="InParanoid" id="G0QPZ9"/>
<dbReference type="Pfam" id="PF04815">
    <property type="entry name" value="Sec23_helical"/>
    <property type="match status" value="1"/>
</dbReference>
<dbReference type="GO" id="GO:0046872">
    <property type="term" value="F:metal ion binding"/>
    <property type="evidence" value="ECO:0007669"/>
    <property type="project" value="UniProtKB-KW"/>
</dbReference>
<dbReference type="EMBL" id="GL983595">
    <property type="protein sequence ID" value="EGR32706.1"/>
    <property type="molecule type" value="Genomic_DNA"/>
</dbReference>
<dbReference type="GO" id="GO:0090110">
    <property type="term" value="P:COPII-coated vesicle cargo loading"/>
    <property type="evidence" value="ECO:0007669"/>
    <property type="project" value="TreeGrafter"/>
</dbReference>
<sequence length="647" mass="74146">MSEFSTIEYVNQKSQIQPNIFLLVVDLALEEVELDALRDSIQQSLNIIPPDSYVGLITYGKFVFVHELGFSECPKSYAFKGSKEYNPIQVQEMLGLIAQGQQPKQGMNLDVIKRFLLPLNECEFTLNSILDDLQPDPWIVPQGEREQRASGVALNVAMSIIEACPIQGSRLMFFTGGPCTIGPGQIIGLKLEENLRSYYDLNKETEMAKHVKKTTKYYQGIAQRAIKILATIDIYGFSADQFGLLEMKSISEKTGGYTIVNEEFNSEPFRETFRKIFEKNQQEELRFASAAKIEMFVCKELKIQGGIGPCSSMKKGGPMVSEVPIGQGGTNQWYVGGMDRNSTITFLLDLAPQNKEQNSAKRAFFQFQTIYKSPSGETKLRVTTVHRKFGDQINSYDWTQGFDQEAACVMMARLAIQKAEQEEPIEILKWLDRSLIRLVTKFAEYKPNQPDTFRLNDNFSLYPQLMYHLRRSHFTQTFGTSPDIISYYRGTFNRENVTNCLVMIQPALLMYTYENPTPVATTLEDTSMKNNVILLLDTYFQVITWLGPQIKLWKDKQYHLDEQYAQFKTMLESPMEDVKMILEDRFPTPIFFETYPNHTKERYLKARINPTGLNQDVIEGGHTQTDDASLTLFMDHLIKLAVQQQNY</sequence>
<keyword evidence="1" id="KW-0813">Transport</keyword>
<keyword evidence="1" id="KW-0862">Zinc</keyword>
<dbReference type="Pfam" id="PF04811">
    <property type="entry name" value="Sec23_trunk"/>
    <property type="match status" value="1"/>
</dbReference>
<dbReference type="GO" id="GO:0005789">
    <property type="term" value="C:endoplasmic reticulum membrane"/>
    <property type="evidence" value="ECO:0007669"/>
    <property type="project" value="UniProtKB-SubCell"/>
</dbReference>
<dbReference type="PANTHER" id="PTHR11141:SF0">
    <property type="entry name" value="PROTEIN TRANSPORT PROTEIN SEC23"/>
    <property type="match status" value="1"/>
</dbReference>
<proteinExistence type="inferred from homology"/>
<keyword evidence="1" id="KW-0968">Cytoplasmic vesicle</keyword>
<dbReference type="Pfam" id="PF08033">
    <property type="entry name" value="Sec23_BS"/>
    <property type="match status" value="1"/>
</dbReference>
<dbReference type="InterPro" id="IPR036175">
    <property type="entry name" value="Sec23/24_helical_dom_sf"/>
</dbReference>
<keyword evidence="1" id="KW-0653">Protein transport</keyword>
<dbReference type="GO" id="GO:0070971">
    <property type="term" value="C:endoplasmic reticulum exit site"/>
    <property type="evidence" value="ECO:0007669"/>
    <property type="project" value="TreeGrafter"/>
</dbReference>
<dbReference type="SUPFAM" id="SSF53300">
    <property type="entry name" value="vWA-like"/>
    <property type="match status" value="1"/>
</dbReference>
<dbReference type="InterPro" id="IPR012990">
    <property type="entry name" value="Beta-sandwich_Sec23_24"/>
</dbReference>
<dbReference type="OrthoDB" id="10256289at2759"/>
<dbReference type="InterPro" id="IPR006900">
    <property type="entry name" value="Sec23/24_helical_dom"/>
</dbReference>
<dbReference type="FunCoup" id="G0QPZ9">
    <property type="interactions" value="360"/>
</dbReference>